<keyword evidence="1" id="KW-0175">Coiled coil</keyword>
<evidence type="ECO:0000313" key="5">
    <source>
        <dbReference type="Proteomes" id="UP000332933"/>
    </source>
</evidence>
<dbReference type="OrthoDB" id="79236at2759"/>
<dbReference type="Proteomes" id="UP000332933">
    <property type="component" value="Unassembled WGS sequence"/>
</dbReference>
<reference evidence="3" key="2">
    <citation type="submission" date="2019-06" db="EMBL/GenBank/DDBJ databases">
        <title>Genomics analysis of Aphanomyces spp. identifies a new class of oomycete effector associated with host adaptation.</title>
        <authorList>
            <person name="Gaulin E."/>
        </authorList>
    </citation>
    <scope>NUCLEOTIDE SEQUENCE</scope>
    <source>
        <strain evidence="3">CBS 578.67</strain>
    </source>
</reference>
<dbReference type="EMBL" id="CAADRA010000142">
    <property type="protein sequence ID" value="VFT78842.1"/>
    <property type="molecule type" value="Genomic_DNA"/>
</dbReference>
<dbReference type="AlphaFoldDB" id="A0A485KB35"/>
<dbReference type="EMBL" id="VJMH01000142">
    <property type="protein sequence ID" value="KAF0718527.1"/>
    <property type="molecule type" value="Genomic_DNA"/>
</dbReference>
<accession>A0A485KB35</accession>
<proteinExistence type="predicted"/>
<gene>
    <name evidence="4" type="primary">Aste57867_1629</name>
    <name evidence="3" type="ORF">As57867_001627</name>
    <name evidence="4" type="ORF">ASTE57867_1629</name>
</gene>
<feature type="region of interest" description="Disordered" evidence="2">
    <location>
        <begin position="129"/>
        <end position="162"/>
    </location>
</feature>
<reference evidence="4 5" key="1">
    <citation type="submission" date="2019-03" db="EMBL/GenBank/DDBJ databases">
        <authorList>
            <person name="Gaulin E."/>
            <person name="Dumas B."/>
        </authorList>
    </citation>
    <scope>NUCLEOTIDE SEQUENCE [LARGE SCALE GENOMIC DNA]</scope>
    <source>
        <strain evidence="4">CBS 568.67</strain>
    </source>
</reference>
<evidence type="ECO:0000313" key="4">
    <source>
        <dbReference type="EMBL" id="VFT78842.1"/>
    </source>
</evidence>
<organism evidence="4 5">
    <name type="scientific">Aphanomyces stellatus</name>
    <dbReference type="NCBI Taxonomy" id="120398"/>
    <lineage>
        <taxon>Eukaryota</taxon>
        <taxon>Sar</taxon>
        <taxon>Stramenopiles</taxon>
        <taxon>Oomycota</taxon>
        <taxon>Saprolegniomycetes</taxon>
        <taxon>Saprolegniales</taxon>
        <taxon>Verrucalvaceae</taxon>
        <taxon>Aphanomyces</taxon>
    </lineage>
</organism>
<keyword evidence="5" id="KW-1185">Reference proteome</keyword>
<sequence>MDEHLTEDDTNAEVQARKRWCDDDDMILLNQVHTDRPFLAQRHITKAWNKLAVAIRGVDGFTRRFITGKQAAHRFNRLVKQHAVLQQTSTSEEEAGKMSLLGELVALVKDNEKSKISMRATRPIEDEDGARFIRNEAVPRGGRPTEKDASDTDDAPPPSKKRTVLEVQEMVIELEKEKLAFKKAKFERELEEREKEREERRQVREMETKRYDAMMALVHHLEAEIMRVELT</sequence>
<name>A0A485KB35_9STRA</name>
<evidence type="ECO:0000256" key="2">
    <source>
        <dbReference type="SAM" id="MobiDB-lite"/>
    </source>
</evidence>
<feature type="coiled-coil region" evidence="1">
    <location>
        <begin position="176"/>
        <end position="206"/>
    </location>
</feature>
<evidence type="ECO:0000313" key="3">
    <source>
        <dbReference type="EMBL" id="KAF0718527.1"/>
    </source>
</evidence>
<evidence type="ECO:0000256" key="1">
    <source>
        <dbReference type="SAM" id="Coils"/>
    </source>
</evidence>
<protein>
    <submittedName>
        <fullName evidence="4">Aste57867_1629 protein</fullName>
    </submittedName>
</protein>